<keyword evidence="3" id="KW-0732">Signal</keyword>
<dbReference type="Gene3D" id="3.40.50.410">
    <property type="entry name" value="von Willebrand factor, type A domain"/>
    <property type="match status" value="1"/>
</dbReference>
<keyword evidence="2" id="KW-0472">Membrane</keyword>
<dbReference type="RefSeq" id="WP_014780673.1">
    <property type="nucleotide sequence ID" value="NC_018012.1"/>
</dbReference>
<feature type="region of interest" description="Disordered" evidence="1">
    <location>
        <begin position="246"/>
        <end position="265"/>
    </location>
</feature>
<keyword evidence="2" id="KW-1133">Transmembrane helix</keyword>
<dbReference type="Proteomes" id="UP000006062">
    <property type="component" value="Chromosome"/>
</dbReference>
<dbReference type="CDD" id="cd00198">
    <property type="entry name" value="vWFA"/>
    <property type="match status" value="1"/>
</dbReference>
<feature type="transmembrane region" description="Helical" evidence="2">
    <location>
        <begin position="444"/>
        <end position="469"/>
    </location>
</feature>
<dbReference type="STRING" id="765911.Thivi_4503"/>
<protein>
    <submittedName>
        <fullName evidence="5">Mg-chelatase subunit ChlD</fullName>
    </submittedName>
</protein>
<dbReference type="InterPro" id="IPR036465">
    <property type="entry name" value="vWFA_dom_sf"/>
</dbReference>
<dbReference type="SMART" id="SM00327">
    <property type="entry name" value="VWA"/>
    <property type="match status" value="1"/>
</dbReference>
<evidence type="ECO:0000313" key="5">
    <source>
        <dbReference type="EMBL" id="AFL76299.1"/>
    </source>
</evidence>
<evidence type="ECO:0000256" key="3">
    <source>
        <dbReference type="SAM" id="SignalP"/>
    </source>
</evidence>
<name>I3YH31_THIV6</name>
<dbReference type="EMBL" id="CP003154">
    <property type="protein sequence ID" value="AFL76299.1"/>
    <property type="molecule type" value="Genomic_DNA"/>
</dbReference>
<dbReference type="InterPro" id="IPR051266">
    <property type="entry name" value="CLCR"/>
</dbReference>
<evidence type="ECO:0000313" key="6">
    <source>
        <dbReference type="Proteomes" id="UP000006062"/>
    </source>
</evidence>
<keyword evidence="2" id="KW-0812">Transmembrane</keyword>
<dbReference type="Pfam" id="PF13519">
    <property type="entry name" value="VWA_2"/>
    <property type="match status" value="1"/>
</dbReference>
<reference evidence="5 6" key="1">
    <citation type="submission" date="2012-06" db="EMBL/GenBank/DDBJ databases">
        <title>Complete sequence of Thiocystis violascens DSM 198.</title>
        <authorList>
            <consortium name="US DOE Joint Genome Institute"/>
            <person name="Lucas S."/>
            <person name="Han J."/>
            <person name="Lapidus A."/>
            <person name="Cheng J.-F."/>
            <person name="Goodwin L."/>
            <person name="Pitluck S."/>
            <person name="Peters L."/>
            <person name="Ovchinnikova G."/>
            <person name="Teshima H."/>
            <person name="Detter J.C."/>
            <person name="Han C."/>
            <person name="Tapia R."/>
            <person name="Land M."/>
            <person name="Hauser L."/>
            <person name="Kyrpides N."/>
            <person name="Ivanova N."/>
            <person name="Pagani I."/>
            <person name="Vogl K."/>
            <person name="Liu Z."/>
            <person name="Frigaard N.-U."/>
            <person name="Bryant D."/>
            <person name="Woyke T."/>
        </authorList>
    </citation>
    <scope>NUCLEOTIDE SEQUENCE [LARGE SCALE GENOMIC DNA]</scope>
    <source>
        <strain evidence="6">ATCC 17096 / DSM 198 / 6111</strain>
    </source>
</reference>
<dbReference type="eggNOG" id="COG2304">
    <property type="taxonomic scope" value="Bacteria"/>
</dbReference>
<dbReference type="KEGG" id="tvi:Thivi_4503"/>
<feature type="chain" id="PRO_5003683510" evidence="3">
    <location>
        <begin position="27"/>
        <end position="484"/>
    </location>
</feature>
<dbReference type="InterPro" id="IPR002035">
    <property type="entry name" value="VWF_A"/>
</dbReference>
<dbReference type="PANTHER" id="PTHR10579">
    <property type="entry name" value="CALCIUM-ACTIVATED CHLORIDE CHANNEL REGULATOR"/>
    <property type="match status" value="1"/>
</dbReference>
<feature type="signal peptide" evidence="3">
    <location>
        <begin position="1"/>
        <end position="26"/>
    </location>
</feature>
<proteinExistence type="predicted"/>
<sequence length="484" mass="52615">MTCKPVAVRLNLLALLAILTCMPAEAVDVVLTLDRSLSMKANDPNRDSTKGAELFGELLGAEDRLALTTFAQESERLLALTPLSGTGTRERVSSLIKQVRMDGIRTNFEAALRTAYRLYPDQPPDPANERVLVLFSDGQLNLGNEDANQTSRAAVIKEIIPKFQAAGIRILGVAFSPEADLAFLRRLADATGGQAFRADKPADIYDAFVRLFEQTDQPLTAPVIDGEVKVDANVRELKLLVKRDTGDGPMQLTDPSGRTFGVDEQTPGVDWKSTPYFDRISIQQPEAGSWKVTSDNADKKAYIESDLDLHATLPVLASLDETVTVVAKLLYRGVAVDPSLMKNTRFTATSLDASGVIQQQLELQPGASDPTARNYRGTFAFSTPGLFQVRVSAEGVDFQRQKTYFLTILGTEQPESANAQAGAGSPDNATDADSPDSDPSNQRAAFFMLLLGNLGLLALAGVGVGVWWWRRRGRIEPDEVDPDD</sequence>
<gene>
    <name evidence="5" type="ordered locus">Thivi_4503</name>
</gene>
<evidence type="ECO:0000256" key="2">
    <source>
        <dbReference type="SAM" id="Phobius"/>
    </source>
</evidence>
<feature type="compositionally biased region" description="Low complexity" evidence="1">
    <location>
        <begin position="425"/>
        <end position="439"/>
    </location>
</feature>
<evidence type="ECO:0000256" key="1">
    <source>
        <dbReference type="SAM" id="MobiDB-lite"/>
    </source>
</evidence>
<dbReference type="HOGENOM" id="CLU_563750_0_0_6"/>
<feature type="region of interest" description="Disordered" evidence="1">
    <location>
        <begin position="416"/>
        <end position="439"/>
    </location>
</feature>
<dbReference type="PROSITE" id="PS50234">
    <property type="entry name" value="VWFA"/>
    <property type="match status" value="1"/>
</dbReference>
<feature type="domain" description="VWFA" evidence="4">
    <location>
        <begin position="28"/>
        <end position="215"/>
    </location>
</feature>
<evidence type="ECO:0000259" key="4">
    <source>
        <dbReference type="PROSITE" id="PS50234"/>
    </source>
</evidence>
<accession>I3YH31</accession>
<dbReference type="OrthoDB" id="5756978at2"/>
<organism evidence="5 6">
    <name type="scientific">Thiocystis violascens (strain ATCC 17096 / DSM 198 / 6111)</name>
    <name type="common">Chromatium violascens</name>
    <dbReference type="NCBI Taxonomy" id="765911"/>
    <lineage>
        <taxon>Bacteria</taxon>
        <taxon>Pseudomonadati</taxon>
        <taxon>Pseudomonadota</taxon>
        <taxon>Gammaproteobacteria</taxon>
        <taxon>Chromatiales</taxon>
        <taxon>Chromatiaceae</taxon>
        <taxon>Thiocystis</taxon>
    </lineage>
</organism>
<keyword evidence="6" id="KW-1185">Reference proteome</keyword>
<dbReference type="AlphaFoldDB" id="I3YH31"/>
<dbReference type="SUPFAM" id="SSF53300">
    <property type="entry name" value="vWA-like"/>
    <property type="match status" value="1"/>
</dbReference>
<dbReference type="PANTHER" id="PTHR10579:SF43">
    <property type="entry name" value="ZINC FINGER (C3HC4-TYPE RING FINGER) FAMILY PROTEIN"/>
    <property type="match status" value="1"/>
</dbReference>